<organism evidence="1 2">
    <name type="scientific">Aquibacillus rhizosphaerae</name>
    <dbReference type="NCBI Taxonomy" id="3051431"/>
    <lineage>
        <taxon>Bacteria</taxon>
        <taxon>Bacillati</taxon>
        <taxon>Bacillota</taxon>
        <taxon>Bacilli</taxon>
        <taxon>Bacillales</taxon>
        <taxon>Bacillaceae</taxon>
        <taxon>Aquibacillus</taxon>
    </lineage>
</organism>
<dbReference type="InterPro" id="IPR046126">
    <property type="entry name" value="DUF6123"/>
</dbReference>
<keyword evidence="2" id="KW-1185">Reference proteome</keyword>
<dbReference type="Pfam" id="PF19618">
    <property type="entry name" value="DUF6123"/>
    <property type="match status" value="1"/>
</dbReference>
<dbReference type="RefSeq" id="WP_285930686.1">
    <property type="nucleotide sequence ID" value="NZ_JASTZU010000018.1"/>
</dbReference>
<sequence length="90" mass="10559">MGGDNKLANYIEDLWTKGFKLKDEEVQFIYFGKKFTGAPDWKVIYALKLTLQFQHTFNRSFYVSLLELLVKESIKTKREANDLLTEKGFT</sequence>
<evidence type="ECO:0000313" key="2">
    <source>
        <dbReference type="Proteomes" id="UP001235343"/>
    </source>
</evidence>
<reference evidence="1 2" key="1">
    <citation type="submission" date="2023-06" db="EMBL/GenBank/DDBJ databases">
        <title>Aquibacillus rhizosphaerae LR5S19.</title>
        <authorList>
            <person name="Sun J.-Q."/>
        </authorList>
    </citation>
    <scope>NUCLEOTIDE SEQUENCE [LARGE SCALE GENOMIC DNA]</scope>
    <source>
        <strain evidence="1 2">LR5S19</strain>
    </source>
</reference>
<evidence type="ECO:0000313" key="1">
    <source>
        <dbReference type="EMBL" id="MDL4839734.1"/>
    </source>
</evidence>
<proteinExistence type="predicted"/>
<comment type="caution">
    <text evidence="1">The sequence shown here is derived from an EMBL/GenBank/DDBJ whole genome shotgun (WGS) entry which is preliminary data.</text>
</comment>
<dbReference type="Proteomes" id="UP001235343">
    <property type="component" value="Unassembled WGS sequence"/>
</dbReference>
<name>A0ABT7L2W4_9BACI</name>
<gene>
    <name evidence="1" type="ORF">QQS35_04585</name>
</gene>
<accession>A0ABT7L2W4</accession>
<protein>
    <submittedName>
        <fullName evidence="1">DUF6123 family protein</fullName>
    </submittedName>
</protein>
<dbReference type="EMBL" id="JASTZU010000018">
    <property type="protein sequence ID" value="MDL4839734.1"/>
    <property type="molecule type" value="Genomic_DNA"/>
</dbReference>